<dbReference type="Pfam" id="PF18939">
    <property type="entry name" value="DUF5686"/>
    <property type="match status" value="1"/>
</dbReference>
<evidence type="ECO:0000313" key="1">
    <source>
        <dbReference type="EMBL" id="VAW26651.1"/>
    </source>
</evidence>
<dbReference type="SUPFAM" id="SSF49464">
    <property type="entry name" value="Carboxypeptidase regulatory domain-like"/>
    <property type="match status" value="1"/>
</dbReference>
<dbReference type="Gene3D" id="2.60.40.1120">
    <property type="entry name" value="Carboxypeptidase-like, regulatory domain"/>
    <property type="match status" value="1"/>
</dbReference>
<dbReference type="InterPro" id="IPR008969">
    <property type="entry name" value="CarboxyPept-like_regulatory"/>
</dbReference>
<organism evidence="1">
    <name type="scientific">hydrothermal vent metagenome</name>
    <dbReference type="NCBI Taxonomy" id="652676"/>
    <lineage>
        <taxon>unclassified sequences</taxon>
        <taxon>metagenomes</taxon>
        <taxon>ecological metagenomes</taxon>
    </lineage>
</organism>
<dbReference type="Pfam" id="PF13715">
    <property type="entry name" value="CarbopepD_reg_2"/>
    <property type="match status" value="1"/>
</dbReference>
<accession>A0A3B0U6K3</accession>
<dbReference type="InterPro" id="IPR043741">
    <property type="entry name" value="DUF5686"/>
</dbReference>
<feature type="non-terminal residue" evidence="1">
    <location>
        <position position="457"/>
    </location>
</feature>
<reference evidence="1" key="1">
    <citation type="submission" date="2018-06" db="EMBL/GenBank/DDBJ databases">
        <authorList>
            <person name="Zhirakovskaya E."/>
        </authorList>
    </citation>
    <scope>NUCLEOTIDE SEQUENCE</scope>
</reference>
<name>A0A3B0U6K3_9ZZZZ</name>
<proteinExistence type="predicted"/>
<sequence length="457" mass="51969">MINKSYLAFCLLLTSLVSAYGQGIKGVVKNSIGEPIEFATIYIKELETGTTTNLEGDFQVSLLSGTYHLVFQHLGYKAEEKTVTIETTFLYLEIMLEPETIMLQTVVVSGKDEDPAYTIMRKAIAKAKYHRQQLNGFEVEAYVKGAGRLIDSPFFLRKEMAKEGIDSTTSYASETVSVIKYTRPNTYAEEVISVRSNGEDYGTNPNSFILGSFYDPKYVNAISPLSPKAFGYYKFEYLGTKQERGYEISKIKVTPRSRGDEVFWGVISIVEDVWSIQSTNLYMRNLGITFNVKQIYEPIESLVWMPISHKFDVTGKVFGFKFEYQYLSAMGKYQLELNPDLAQEFEIIDEKIEKEIAKELEEKPTDEIESTLASGGELTRKQFRKLINNYEKKERKTEKEPLVESSYSIKIDSLAKKSDSAYWAQIRPVPLTAHEIKGYHKIDSASIAEKKEAEGDT</sequence>
<dbReference type="EMBL" id="UOES01000125">
    <property type="protein sequence ID" value="VAW26651.1"/>
    <property type="molecule type" value="Genomic_DNA"/>
</dbReference>
<gene>
    <name evidence="1" type="ORF">MNBD_BACTEROID06-1743</name>
</gene>
<protein>
    <recommendedName>
        <fullName evidence="2">Carboxypeptidase-like regulatory domain-containing protein</fullName>
    </recommendedName>
</protein>
<dbReference type="AlphaFoldDB" id="A0A3B0U6K3"/>
<evidence type="ECO:0008006" key="2">
    <source>
        <dbReference type="Google" id="ProtNLM"/>
    </source>
</evidence>